<dbReference type="Pfam" id="PF15739">
    <property type="entry name" value="TSNAXIP1_N"/>
    <property type="match status" value="1"/>
</dbReference>
<evidence type="ECO:0000256" key="3">
    <source>
        <dbReference type="SAM" id="MobiDB-lite"/>
    </source>
</evidence>
<feature type="coiled-coil region" evidence="2">
    <location>
        <begin position="246"/>
        <end position="315"/>
    </location>
</feature>
<protein>
    <recommendedName>
        <fullName evidence="4">Translin-associated factor X-interacting protein 1 N-terminal domain-containing protein</fullName>
    </recommendedName>
</protein>
<evidence type="ECO:0000259" key="4">
    <source>
        <dbReference type="Pfam" id="PF15739"/>
    </source>
</evidence>
<evidence type="ECO:0000313" key="5">
    <source>
        <dbReference type="EMBL" id="KOF72166.1"/>
    </source>
</evidence>
<name>A0A0L8G566_OCTBM</name>
<feature type="region of interest" description="Disordered" evidence="3">
    <location>
        <begin position="34"/>
        <end position="59"/>
    </location>
</feature>
<feature type="domain" description="Translin-associated factor X-interacting protein 1 N-terminal" evidence="4">
    <location>
        <begin position="188"/>
        <end position="288"/>
    </location>
</feature>
<dbReference type="PANTHER" id="PTHR34916:SF1">
    <property type="entry name" value="GI:13385330"/>
    <property type="match status" value="1"/>
</dbReference>
<dbReference type="PANTHER" id="PTHR34916">
    <property type="entry name" value="GI:13385330"/>
    <property type="match status" value="1"/>
</dbReference>
<reference evidence="5" key="1">
    <citation type="submission" date="2015-07" db="EMBL/GenBank/DDBJ databases">
        <title>MeaNS - Measles Nucleotide Surveillance Program.</title>
        <authorList>
            <person name="Tran T."/>
            <person name="Druce J."/>
        </authorList>
    </citation>
    <scope>NUCLEOTIDE SEQUENCE</scope>
    <source>
        <strain evidence="5">UCB-OBI-ISO-001</strain>
        <tissue evidence="5">Gonad</tissue>
    </source>
</reference>
<evidence type="ECO:0000256" key="1">
    <source>
        <dbReference type="ARBA" id="ARBA00023054"/>
    </source>
</evidence>
<keyword evidence="1 2" id="KW-0175">Coiled coil</keyword>
<feature type="compositionally biased region" description="Polar residues" evidence="3">
    <location>
        <begin position="42"/>
        <end position="54"/>
    </location>
</feature>
<gene>
    <name evidence="5" type="ORF">OCBIM_22039937mg</name>
</gene>
<dbReference type="EMBL" id="KQ423801">
    <property type="protein sequence ID" value="KOF72166.1"/>
    <property type="molecule type" value="Genomic_DNA"/>
</dbReference>
<dbReference type="OrthoDB" id="10024479at2759"/>
<accession>A0A0L8G566</accession>
<sequence length="462" mass="53964">MAGHRLTEILDSIQDASKKQSVYFSNSHLSQFKVQRKPEHQPWSSSQYKKQNYTTDEKTDSQYNQVNKINILTNKQKQLPFLPLIEQKYSDQLLTSHDTKQSQTQEFNKASTSLKNTKNDGFKDVRFTCPPIFMPPLTKFGFISSCMLDVTKKDQYNSMNASRNFLRHSKKVGKTAYSSKGMVDALLKKLKESLQNCPETGTTSDILKRLQCFNNIFNDLIINSPVFGTALHIIKIEYDNYISYLLDIYEKEGQVLQGEMQEMSSQHTNQNEQLSEAEIKVEKLECEMLDLFLEAKSLQKEIKAETERITADQESEVSLYDESVEDVSEMKPKLELYDDVETLRIAILEKLDELQTKKTDMRNNYIPISVCLQLEQCIKDTDMELHKWIKQNEYFKTSSAEMEGYLKEAIIEADTSERDVRRIWRKIYSRKHLGNQVDNEYHTDCNEDDDDDDESKWNWYIS</sequence>
<dbReference type="OMA" id="RMLWDQI"/>
<dbReference type="InterPro" id="IPR032755">
    <property type="entry name" value="TSNAXIP1_N"/>
</dbReference>
<proteinExistence type="predicted"/>
<dbReference type="KEGG" id="obi:106879060"/>
<dbReference type="AlphaFoldDB" id="A0A0L8G566"/>
<dbReference type="STRING" id="37653.A0A0L8G566"/>
<organism evidence="5">
    <name type="scientific">Octopus bimaculoides</name>
    <name type="common">California two-spotted octopus</name>
    <dbReference type="NCBI Taxonomy" id="37653"/>
    <lineage>
        <taxon>Eukaryota</taxon>
        <taxon>Metazoa</taxon>
        <taxon>Spiralia</taxon>
        <taxon>Lophotrochozoa</taxon>
        <taxon>Mollusca</taxon>
        <taxon>Cephalopoda</taxon>
        <taxon>Coleoidea</taxon>
        <taxon>Octopodiformes</taxon>
        <taxon>Octopoda</taxon>
        <taxon>Incirrata</taxon>
        <taxon>Octopodidae</taxon>
        <taxon>Octopus</taxon>
    </lineage>
</organism>
<evidence type="ECO:0000256" key="2">
    <source>
        <dbReference type="SAM" id="Coils"/>
    </source>
</evidence>